<keyword evidence="1" id="KW-0732">Signal</keyword>
<evidence type="ECO:0000313" key="3">
    <source>
        <dbReference type="EMBL" id="QFU74586.1"/>
    </source>
</evidence>
<feature type="chain" id="PRO_5024983659" description="GEVED domain-containing protein" evidence="1">
    <location>
        <begin position="33"/>
        <end position="1354"/>
    </location>
</feature>
<feature type="domain" description="GEVED" evidence="2">
    <location>
        <begin position="1108"/>
        <end position="1191"/>
    </location>
</feature>
<dbReference type="RefSeq" id="WP_152660698.1">
    <property type="nucleotide sequence ID" value="NZ_CP036422.1"/>
</dbReference>
<sequence>MLVTSIHAGTRRLSGVVLALAAALSSSLHLHAAVEVRGSDAASVVSANSVTIGAVDIVAGLNRMALVGISLNANAGETLSSVTYSPGDDSDDSADQLFSCNIDAYSSDSKLHLYICYLPSPTVASNGEISAVFSASLDKGAVAGYVDLAGVDLTDPIAPTPPTNQWATAGDSILATVNVDAVQAGGLAFNVVATEKDTTPDEGVDQVRIWRQLAAGSVEISGGAAYRPNAGGAEADLDVSWQLSPQKKWAILGVALNPAAEVFVPGTDYGDAAGYGDAGHQQRGLLETLRVPAVTDDWEPVALRAVYDSPVVVCARNLVSDADTEAVVRVDNVTGTSFDVRLQVPSDQLGATASDVYCLVAEEGDYDLTSVGGPKFEAHTVLSIETNGAENFFGWDSADTEDVTSDLAHSYTAPVVLGQVMSFNESRHSQFWAHDCSDYVNPPVGAGVCVGKHVGKDTDTTDRGDETLGYIVFESAGDVVNDRNWVAAVGGAQVAGVDNNPPYSYGLSNSFASGTVTQTGMQGEQGGIAVLYGGAPLAGAGLDLAIDEDTIVGDRIHTQERVAYFLMQTSAGILLQEPYMGFNPGDLEDPQSDVDALADDNNDSSLRGVGSDEDGVIFGVDYGVSNTLNATVRVHNPTSGPVNLCGWMDDPALPGAFEPAEGRCISAPMGSSDQVLSWAGVPENGSTYLRFRVTSGALDESSFEGLLVDGEAEDYLYTFTPPPLDYGDAPESYGDASHIVAPLLETLLLSGTDDSWMNVELRGRYTAPVVVCTPHFLEGEAERVARVRAVTGSSFEMRMQQPQIPLGPVFDAAWDASCLIIESGDHVLPDGRRVLADTVLSGSTNGKFLTEYWDGSAGEDVAPTTPFTRPVVLGQVMTAANEAWSVFWANNCSNARVEPVSGSICVGKHIGEDSGGRLGETLGYVIVEAGSDGDGDDDSGVGSADDNGHAYEIFLSAESVVGVNVSPPYAHNLGSSEPMVTAVASINGMRGVDGGSPVLFGPNPVAGSAVGLAAQEDTINDTERNHIAERVAGWAFDANDAYLLNAPFLGVLPPDTEDVYQFGAQATDDDLNDADDEDGVVFQMVGPSGTVLSATVTVSNFAAVPAYVCGWLDVPGGGGVLDGVFDSSDLGAVDCHEVAPGTFQGVESFSWSGLPAGISQTYARFRISTDSLTAASAVVRAADGEVEDYYIRFDTTAVTLGQVGLAYTSVDTYLQRLAIASAAQAEAILQRWDEAVAADLEGASRETLEQALTEFLDPDGDGDVAVFGWETLSERDTIGFYVERRPAASSEPWYRVNTRMLPGLITAPMGGEYLLADPGARPGHSYDYRLIEQEAMGGERHYGPFRLNADAPGH</sequence>
<dbReference type="InterPro" id="IPR045474">
    <property type="entry name" value="GEVED"/>
</dbReference>
<dbReference type="Proteomes" id="UP000326287">
    <property type="component" value="Chromosome"/>
</dbReference>
<evidence type="ECO:0000256" key="1">
    <source>
        <dbReference type="SAM" id="SignalP"/>
    </source>
</evidence>
<keyword evidence="4" id="KW-1185">Reference proteome</keyword>
<proteinExistence type="predicted"/>
<gene>
    <name evidence="3" type="ORF">EY643_02360</name>
</gene>
<organism evidence="3 4">
    <name type="scientific">Halioglobus maricola</name>
    <dbReference type="NCBI Taxonomy" id="2601894"/>
    <lineage>
        <taxon>Bacteria</taxon>
        <taxon>Pseudomonadati</taxon>
        <taxon>Pseudomonadota</taxon>
        <taxon>Gammaproteobacteria</taxon>
        <taxon>Cellvibrionales</taxon>
        <taxon>Halieaceae</taxon>
        <taxon>Halioglobus</taxon>
    </lineage>
</organism>
<dbReference type="OrthoDB" id="5771719at2"/>
<dbReference type="KEGG" id="halc:EY643_02360"/>
<dbReference type="Pfam" id="PF20009">
    <property type="entry name" value="GEVED"/>
    <property type="match status" value="1"/>
</dbReference>
<protein>
    <recommendedName>
        <fullName evidence="2">GEVED domain-containing protein</fullName>
    </recommendedName>
</protein>
<evidence type="ECO:0000313" key="4">
    <source>
        <dbReference type="Proteomes" id="UP000326287"/>
    </source>
</evidence>
<accession>A0A5P9NGB2</accession>
<feature type="signal peptide" evidence="1">
    <location>
        <begin position="1"/>
        <end position="32"/>
    </location>
</feature>
<reference evidence="3 4" key="1">
    <citation type="submission" date="2019-02" db="EMBL/GenBank/DDBJ databases">
        <authorList>
            <person name="Li S.-H."/>
        </authorList>
    </citation>
    <scope>NUCLEOTIDE SEQUENCE [LARGE SCALE GENOMIC DNA]</scope>
    <source>
        <strain evidence="3 4">IMCC14385</strain>
    </source>
</reference>
<name>A0A5P9NGB2_9GAMM</name>
<evidence type="ECO:0000259" key="2">
    <source>
        <dbReference type="Pfam" id="PF20009"/>
    </source>
</evidence>
<dbReference type="EMBL" id="CP036422">
    <property type="protein sequence ID" value="QFU74586.1"/>
    <property type="molecule type" value="Genomic_DNA"/>
</dbReference>